<accession>A0A6L9QTC5</accession>
<dbReference type="GO" id="GO:0010181">
    <property type="term" value="F:FMN binding"/>
    <property type="evidence" value="ECO:0007669"/>
    <property type="project" value="InterPro"/>
</dbReference>
<dbReference type="Gene3D" id="3.40.50.360">
    <property type="match status" value="1"/>
</dbReference>
<sequence>MIRVLVAYASERGGTAEIAGWIGAALRQAGVEADVRPAGEVQDLDGYDAAVVGGALYEGRWHREARRFVRHHSDALAHRPVWLFSSGPLDDTARDRVIEPVAGVAKAAGRVHARGHTTFGGRLAPDAKGFMASKIAKRMSGDYRDRERVAAWAAGIARELRRVTA</sequence>
<name>A0A6L9QTC5_9ACTN</name>
<comment type="caution">
    <text evidence="2">The sequence shown here is derived from an EMBL/GenBank/DDBJ whole genome shotgun (WGS) entry which is preliminary data.</text>
</comment>
<dbReference type="EMBL" id="JAAGLI010001088">
    <property type="protein sequence ID" value="NEA28760.1"/>
    <property type="molecule type" value="Genomic_DNA"/>
</dbReference>
<dbReference type="PANTHER" id="PTHR38030:SF2">
    <property type="entry name" value="PROTOPORPHYRINOGEN IX DEHYDROGENASE [QUINONE]"/>
    <property type="match status" value="1"/>
</dbReference>
<dbReference type="Pfam" id="PF12724">
    <property type="entry name" value="Flavodoxin_5"/>
    <property type="match status" value="1"/>
</dbReference>
<dbReference type="InterPro" id="IPR008254">
    <property type="entry name" value="Flavodoxin/NO_synth"/>
</dbReference>
<gene>
    <name evidence="2" type="ORF">G3I70_40630</name>
</gene>
<evidence type="ECO:0000313" key="2">
    <source>
        <dbReference type="EMBL" id="NEA28760.1"/>
    </source>
</evidence>
<dbReference type="Proteomes" id="UP000475532">
    <property type="component" value="Unassembled WGS sequence"/>
</dbReference>
<dbReference type="PROSITE" id="PS50902">
    <property type="entry name" value="FLAVODOXIN_LIKE"/>
    <property type="match status" value="1"/>
</dbReference>
<dbReference type="AlphaFoldDB" id="A0A6L9QTC5"/>
<evidence type="ECO:0000259" key="1">
    <source>
        <dbReference type="PROSITE" id="PS50902"/>
    </source>
</evidence>
<dbReference type="GO" id="GO:0070819">
    <property type="term" value="F:menaquinone-dependent protoporphyrinogen oxidase activity"/>
    <property type="evidence" value="ECO:0007669"/>
    <property type="project" value="TreeGrafter"/>
</dbReference>
<dbReference type="RefSeq" id="WP_163063301.1">
    <property type="nucleotide sequence ID" value="NZ_JAAGLI010001088.1"/>
</dbReference>
<protein>
    <submittedName>
        <fullName evidence="2">Flavodoxin</fullName>
    </submittedName>
</protein>
<proteinExistence type="predicted"/>
<dbReference type="SUPFAM" id="SSF52218">
    <property type="entry name" value="Flavoproteins"/>
    <property type="match status" value="1"/>
</dbReference>
<dbReference type="InterPro" id="IPR026816">
    <property type="entry name" value="Flavodoxin_dom"/>
</dbReference>
<organism evidence="2 3">
    <name type="scientific">Actinomadura bangladeshensis</name>
    <dbReference type="NCBI Taxonomy" id="453573"/>
    <lineage>
        <taxon>Bacteria</taxon>
        <taxon>Bacillati</taxon>
        <taxon>Actinomycetota</taxon>
        <taxon>Actinomycetes</taxon>
        <taxon>Streptosporangiales</taxon>
        <taxon>Thermomonosporaceae</taxon>
        <taxon>Actinomadura</taxon>
    </lineage>
</organism>
<reference evidence="2 3" key="1">
    <citation type="submission" date="2020-01" db="EMBL/GenBank/DDBJ databases">
        <title>Insect and environment-associated Actinomycetes.</title>
        <authorList>
            <person name="Currrie C."/>
            <person name="Chevrette M."/>
            <person name="Carlson C."/>
            <person name="Stubbendieck R."/>
            <person name="Wendt-Pienkowski E."/>
        </authorList>
    </citation>
    <scope>NUCLEOTIDE SEQUENCE [LARGE SCALE GENOMIC DNA]</scope>
    <source>
        <strain evidence="2 3">SID10258</strain>
    </source>
</reference>
<dbReference type="InterPro" id="IPR029039">
    <property type="entry name" value="Flavoprotein-like_sf"/>
</dbReference>
<dbReference type="PANTHER" id="PTHR38030">
    <property type="entry name" value="PROTOPORPHYRINOGEN IX DEHYDROGENASE [MENAQUINONE]"/>
    <property type="match status" value="1"/>
</dbReference>
<dbReference type="InterPro" id="IPR052200">
    <property type="entry name" value="Protoporphyrinogen_IX_DH"/>
</dbReference>
<feature type="domain" description="Flavodoxin-like" evidence="1">
    <location>
        <begin position="4"/>
        <end position="157"/>
    </location>
</feature>
<dbReference type="GO" id="GO:0006783">
    <property type="term" value="P:heme biosynthetic process"/>
    <property type="evidence" value="ECO:0007669"/>
    <property type="project" value="TreeGrafter"/>
</dbReference>
<evidence type="ECO:0000313" key="3">
    <source>
        <dbReference type="Proteomes" id="UP000475532"/>
    </source>
</evidence>